<gene>
    <name evidence="1" type="ORF">dnm_057580</name>
</gene>
<keyword evidence="2" id="KW-1185">Reference proteome</keyword>
<dbReference type="AlphaFoldDB" id="A0A975BQ92"/>
<proteinExistence type="predicted"/>
<evidence type="ECO:0000313" key="2">
    <source>
        <dbReference type="Proteomes" id="UP000663722"/>
    </source>
</evidence>
<organism evidence="1 2">
    <name type="scientific">Desulfonema magnum</name>
    <dbReference type="NCBI Taxonomy" id="45655"/>
    <lineage>
        <taxon>Bacteria</taxon>
        <taxon>Pseudomonadati</taxon>
        <taxon>Thermodesulfobacteriota</taxon>
        <taxon>Desulfobacteria</taxon>
        <taxon>Desulfobacterales</taxon>
        <taxon>Desulfococcaceae</taxon>
        <taxon>Desulfonema</taxon>
    </lineage>
</organism>
<evidence type="ECO:0000313" key="1">
    <source>
        <dbReference type="EMBL" id="QTA89701.1"/>
    </source>
</evidence>
<name>A0A975BQ92_9BACT</name>
<protein>
    <submittedName>
        <fullName evidence="1">Uncharacterized protein</fullName>
    </submittedName>
</protein>
<reference evidence="1" key="1">
    <citation type="journal article" date="2021" name="Microb. Physiol.">
        <title>Proteogenomic Insights into the Physiology of Marine, Sulfate-Reducing, Filamentous Desulfonema limicola and Desulfonema magnum.</title>
        <authorList>
            <person name="Schnaars V."/>
            <person name="Wohlbrand L."/>
            <person name="Scheve S."/>
            <person name="Hinrichs C."/>
            <person name="Reinhardt R."/>
            <person name="Rabus R."/>
        </authorList>
    </citation>
    <scope>NUCLEOTIDE SEQUENCE</scope>
    <source>
        <strain evidence="1">4be13</strain>
    </source>
</reference>
<sequence length="48" mass="5547">MLYAAQGLFVVSDSCGLKKNRQLCLYDKPPERNITNFYDLLIPSRKNL</sequence>
<dbReference type="EMBL" id="CP061800">
    <property type="protein sequence ID" value="QTA89701.1"/>
    <property type="molecule type" value="Genomic_DNA"/>
</dbReference>
<dbReference type="Proteomes" id="UP000663722">
    <property type="component" value="Chromosome"/>
</dbReference>
<dbReference type="KEGG" id="dmm:dnm_057580"/>
<accession>A0A975BQ92</accession>